<evidence type="ECO:0000256" key="3">
    <source>
        <dbReference type="ARBA" id="ARBA00022801"/>
    </source>
</evidence>
<evidence type="ECO:0008006" key="8">
    <source>
        <dbReference type="Google" id="ProtNLM"/>
    </source>
</evidence>
<dbReference type="KEGG" id="scu:SCE1572_36630"/>
<dbReference type="NCBIfam" id="NF002564">
    <property type="entry name" value="PRK02190.1"/>
    <property type="match status" value="1"/>
</dbReference>
<dbReference type="STRING" id="1254432.SCE1572_36630"/>
<dbReference type="Pfam" id="PF00491">
    <property type="entry name" value="Arginase"/>
    <property type="match status" value="1"/>
</dbReference>
<dbReference type="InterPro" id="IPR006035">
    <property type="entry name" value="Ureohydrolase"/>
</dbReference>
<dbReference type="PATRIC" id="fig|1254432.3.peg.8298"/>
<keyword evidence="2" id="KW-0479">Metal-binding</keyword>
<name>S4Y520_SORCE</name>
<sequence length="382" mass="41451">MVLARVAGPAPRLHEMPALPPASPAPARTTATDSRCPRCPARRSERWLERAGAVRMARVPSPQERLMTTPESGFGAELEPFAGITSFMRLPVTRDLTGVDVAVVGVPYDGGTSYRSGARLGPRRIREASVMLWGYNNALAVKPLDVLKVVDYGDVNVIPPSITESMANIEARADAVLAAGATVLALGGDHSVSLPLMRAHARKFGPLGVVHFDAHPDTWHREFDEQPYSHGTSFRRAIEEKIIDPSRYVQVGLRGPTPEAVDWQWARERGVRAITMDDVAELGLPAVVRMMREALRGPIYVSLDIDAADPAFAPGTGTPEVGGFTSREMLQLVRGLRGVELVGCDLVEVCPPYDHGDITSILAANLAFELLSLMAVRRARRS</sequence>
<organism evidence="6 7">
    <name type="scientific">Sorangium cellulosum So0157-2</name>
    <dbReference type="NCBI Taxonomy" id="1254432"/>
    <lineage>
        <taxon>Bacteria</taxon>
        <taxon>Pseudomonadati</taxon>
        <taxon>Myxococcota</taxon>
        <taxon>Polyangia</taxon>
        <taxon>Polyangiales</taxon>
        <taxon>Polyangiaceae</taxon>
        <taxon>Sorangium</taxon>
    </lineage>
</organism>
<dbReference type="NCBIfam" id="TIGR01230">
    <property type="entry name" value="agmatinase"/>
    <property type="match status" value="1"/>
</dbReference>
<dbReference type="InterPro" id="IPR020855">
    <property type="entry name" value="Ureohydrolase_Mn_BS"/>
</dbReference>
<evidence type="ECO:0000256" key="4">
    <source>
        <dbReference type="RuleBase" id="RU003684"/>
    </source>
</evidence>
<dbReference type="PANTHER" id="PTHR11358">
    <property type="entry name" value="ARGINASE/AGMATINASE"/>
    <property type="match status" value="1"/>
</dbReference>
<dbReference type="eggNOG" id="COG0010">
    <property type="taxonomic scope" value="Bacteria"/>
</dbReference>
<evidence type="ECO:0000256" key="5">
    <source>
        <dbReference type="SAM" id="MobiDB-lite"/>
    </source>
</evidence>
<evidence type="ECO:0000256" key="2">
    <source>
        <dbReference type="ARBA" id="ARBA00022723"/>
    </source>
</evidence>
<dbReference type="Proteomes" id="UP000014803">
    <property type="component" value="Chromosome"/>
</dbReference>
<dbReference type="GO" id="GO:0046872">
    <property type="term" value="F:metal ion binding"/>
    <property type="evidence" value="ECO:0007669"/>
    <property type="project" value="UniProtKB-KW"/>
</dbReference>
<dbReference type="PANTHER" id="PTHR11358:SF26">
    <property type="entry name" value="GUANIDINO ACID HYDROLASE, MITOCHONDRIAL"/>
    <property type="match status" value="1"/>
</dbReference>
<accession>S4Y520</accession>
<dbReference type="InterPro" id="IPR023696">
    <property type="entry name" value="Ureohydrolase_dom_sf"/>
</dbReference>
<dbReference type="PROSITE" id="PS01053">
    <property type="entry name" value="ARGINASE_1"/>
    <property type="match status" value="1"/>
</dbReference>
<feature type="region of interest" description="Disordered" evidence="5">
    <location>
        <begin position="1"/>
        <end position="42"/>
    </location>
</feature>
<dbReference type="PRINTS" id="PR00116">
    <property type="entry name" value="ARGINASE"/>
</dbReference>
<gene>
    <name evidence="6" type="ORF">SCE1572_36630</name>
</gene>
<comment type="similarity">
    <text evidence="1">Belongs to the arginase family. Agmatinase subfamily.</text>
</comment>
<dbReference type="GO" id="GO:0033389">
    <property type="term" value="P:putrescine biosynthetic process from arginine, via agmatine"/>
    <property type="evidence" value="ECO:0007669"/>
    <property type="project" value="TreeGrafter"/>
</dbReference>
<dbReference type="SUPFAM" id="SSF52768">
    <property type="entry name" value="Arginase/deacetylase"/>
    <property type="match status" value="1"/>
</dbReference>
<proteinExistence type="inferred from homology"/>
<dbReference type="GO" id="GO:0008783">
    <property type="term" value="F:agmatinase activity"/>
    <property type="evidence" value="ECO:0007669"/>
    <property type="project" value="TreeGrafter"/>
</dbReference>
<dbReference type="InterPro" id="IPR005925">
    <property type="entry name" value="Agmatinase-rel"/>
</dbReference>
<evidence type="ECO:0000313" key="7">
    <source>
        <dbReference type="Proteomes" id="UP000014803"/>
    </source>
</evidence>
<dbReference type="Gene3D" id="3.40.800.10">
    <property type="entry name" value="Ureohydrolase domain"/>
    <property type="match status" value="1"/>
</dbReference>
<keyword evidence="3 4" id="KW-0378">Hydrolase</keyword>
<evidence type="ECO:0000256" key="1">
    <source>
        <dbReference type="ARBA" id="ARBA00009227"/>
    </source>
</evidence>
<evidence type="ECO:0000313" key="6">
    <source>
        <dbReference type="EMBL" id="AGP39536.1"/>
    </source>
</evidence>
<dbReference type="HOGENOM" id="CLU_039478_0_1_7"/>
<dbReference type="PROSITE" id="PS51409">
    <property type="entry name" value="ARGINASE_2"/>
    <property type="match status" value="1"/>
</dbReference>
<protein>
    <recommendedName>
        <fullName evidence="8">Agmatinase</fullName>
    </recommendedName>
</protein>
<dbReference type="AlphaFoldDB" id="S4Y520"/>
<dbReference type="CDD" id="cd11592">
    <property type="entry name" value="Agmatinase_PAH"/>
    <property type="match status" value="1"/>
</dbReference>
<dbReference type="EMBL" id="CP003969">
    <property type="protein sequence ID" value="AGP39536.1"/>
    <property type="molecule type" value="Genomic_DNA"/>
</dbReference>
<reference evidence="6 7" key="1">
    <citation type="journal article" date="2013" name="Sci. Rep.">
        <title>Extraordinary expansion of a Sorangium cellulosum genome from an alkaline milieu.</title>
        <authorList>
            <person name="Han K."/>
            <person name="Li Z.F."/>
            <person name="Peng R."/>
            <person name="Zhu L.P."/>
            <person name="Zhou T."/>
            <person name="Wang L.G."/>
            <person name="Li S.G."/>
            <person name="Zhang X.B."/>
            <person name="Hu W."/>
            <person name="Wu Z.H."/>
            <person name="Qin N."/>
            <person name="Li Y.Z."/>
        </authorList>
    </citation>
    <scope>NUCLEOTIDE SEQUENCE [LARGE SCALE GENOMIC DNA]</scope>
    <source>
        <strain evidence="6 7">So0157-2</strain>
    </source>
</reference>